<dbReference type="GO" id="GO:0016567">
    <property type="term" value="P:protein ubiquitination"/>
    <property type="evidence" value="ECO:0007669"/>
    <property type="project" value="UniProtKB-UniPathway"/>
</dbReference>
<feature type="repeat" description="ANK" evidence="5">
    <location>
        <begin position="198"/>
        <end position="230"/>
    </location>
</feature>
<comment type="pathway">
    <text evidence="1">Protein modification; protein ubiquitination.</text>
</comment>
<dbReference type="Ensembl" id="ENSCLMT00005033014.1">
    <property type="protein sequence ID" value="ENSCLMP00005031652.1"/>
    <property type="gene ID" value="ENSCLMG00005015285.1"/>
</dbReference>
<dbReference type="SUPFAM" id="SSF48403">
    <property type="entry name" value="Ankyrin repeat"/>
    <property type="match status" value="1"/>
</dbReference>
<dbReference type="Gene3D" id="1.25.40.20">
    <property type="entry name" value="Ankyrin repeat-containing domain"/>
    <property type="match status" value="1"/>
</dbReference>
<evidence type="ECO:0000256" key="4">
    <source>
        <dbReference type="ARBA" id="ARBA00023043"/>
    </source>
</evidence>
<dbReference type="Pfam" id="PF12796">
    <property type="entry name" value="Ank_2"/>
    <property type="match status" value="2"/>
</dbReference>
<dbReference type="PANTHER" id="PTHR24136:SF17">
    <property type="entry name" value="ANKYRIN REPEAT AND SOCS BOX PROTEIN 9"/>
    <property type="match status" value="1"/>
</dbReference>
<dbReference type="PROSITE" id="PS50088">
    <property type="entry name" value="ANK_REPEAT"/>
    <property type="match status" value="5"/>
</dbReference>
<keyword evidence="8" id="KW-1185">Reference proteome</keyword>
<dbReference type="GO" id="GO:0035556">
    <property type="term" value="P:intracellular signal transduction"/>
    <property type="evidence" value="ECO:0007669"/>
    <property type="project" value="InterPro"/>
</dbReference>
<dbReference type="InterPro" id="IPR001496">
    <property type="entry name" value="SOCS_box"/>
</dbReference>
<name>A0A8C2ZS81_CYCLU</name>
<dbReference type="PROSITE" id="PS50297">
    <property type="entry name" value="ANK_REP_REGION"/>
    <property type="match status" value="5"/>
</dbReference>
<evidence type="ECO:0000256" key="3">
    <source>
        <dbReference type="ARBA" id="ARBA00022737"/>
    </source>
</evidence>
<dbReference type="InterPro" id="IPR002110">
    <property type="entry name" value="Ankyrin_rpt"/>
</dbReference>
<dbReference type="GO" id="GO:0045732">
    <property type="term" value="P:positive regulation of protein catabolic process"/>
    <property type="evidence" value="ECO:0007669"/>
    <property type="project" value="TreeGrafter"/>
</dbReference>
<dbReference type="Gene3D" id="1.10.750.20">
    <property type="entry name" value="SOCS box"/>
    <property type="match status" value="1"/>
</dbReference>
<organism evidence="7 8">
    <name type="scientific">Cyclopterus lumpus</name>
    <name type="common">Lumpsucker</name>
    <dbReference type="NCBI Taxonomy" id="8103"/>
    <lineage>
        <taxon>Eukaryota</taxon>
        <taxon>Metazoa</taxon>
        <taxon>Chordata</taxon>
        <taxon>Craniata</taxon>
        <taxon>Vertebrata</taxon>
        <taxon>Euteleostomi</taxon>
        <taxon>Actinopterygii</taxon>
        <taxon>Neopterygii</taxon>
        <taxon>Teleostei</taxon>
        <taxon>Neoteleostei</taxon>
        <taxon>Acanthomorphata</taxon>
        <taxon>Eupercaria</taxon>
        <taxon>Perciformes</taxon>
        <taxon>Cottioidei</taxon>
        <taxon>Cottales</taxon>
        <taxon>Cyclopteridae</taxon>
        <taxon>Cyclopterus</taxon>
    </lineage>
</organism>
<dbReference type="FunFam" id="1.10.750.20:FF:000001">
    <property type="entry name" value="Ankyrin repeat and SOCS box containing 1"/>
    <property type="match status" value="1"/>
</dbReference>
<evidence type="ECO:0000313" key="7">
    <source>
        <dbReference type="Ensembl" id="ENSCLMP00005031652.1"/>
    </source>
</evidence>
<dbReference type="CDD" id="cd03716">
    <property type="entry name" value="SOCS_ASB_like"/>
    <property type="match status" value="1"/>
</dbReference>
<dbReference type="PROSITE" id="PS50225">
    <property type="entry name" value="SOCS"/>
    <property type="match status" value="1"/>
</dbReference>
<dbReference type="UniPathway" id="UPA00143"/>
<reference evidence="7" key="2">
    <citation type="submission" date="2025-09" db="UniProtKB">
        <authorList>
            <consortium name="Ensembl"/>
        </authorList>
    </citation>
    <scope>IDENTIFICATION</scope>
</reference>
<dbReference type="Pfam" id="PF00023">
    <property type="entry name" value="Ank"/>
    <property type="match status" value="1"/>
</dbReference>
<dbReference type="AlphaFoldDB" id="A0A8C2ZS81"/>
<dbReference type="GeneTree" id="ENSGT00940000165059"/>
<dbReference type="SUPFAM" id="SSF158235">
    <property type="entry name" value="SOCS box-like"/>
    <property type="match status" value="1"/>
</dbReference>
<protein>
    <recommendedName>
        <fullName evidence="6">SOCS box domain-containing protein</fullName>
    </recommendedName>
</protein>
<feature type="repeat" description="ANK" evidence="5">
    <location>
        <begin position="101"/>
        <end position="126"/>
    </location>
</feature>
<dbReference type="SMART" id="SM00969">
    <property type="entry name" value="SOCS_box"/>
    <property type="match status" value="1"/>
</dbReference>
<evidence type="ECO:0000313" key="8">
    <source>
        <dbReference type="Proteomes" id="UP000694565"/>
    </source>
</evidence>
<dbReference type="PANTHER" id="PTHR24136">
    <property type="entry name" value="SOWAH (DROSOPHILA) HOMOLOG"/>
    <property type="match status" value="1"/>
</dbReference>
<keyword evidence="3" id="KW-0677">Repeat</keyword>
<evidence type="ECO:0000256" key="1">
    <source>
        <dbReference type="ARBA" id="ARBA00004906"/>
    </source>
</evidence>
<proteinExistence type="inferred from homology"/>
<feature type="domain" description="SOCS box" evidence="6">
    <location>
        <begin position="277"/>
        <end position="317"/>
    </location>
</feature>
<dbReference type="InterPro" id="IPR036770">
    <property type="entry name" value="Ankyrin_rpt-contain_sf"/>
</dbReference>
<sequence length="328" mass="34947">KLLFWTALRRSMSAGHRETPPCQGGTRLSTLMSFSNVHPLHMFQFFLHVLCVCVCCSQGTCVNLNTLDQVSPLHGACSQGHVACAKLLVESGANVNGSTVDGQTPLSEACACGHVTCVSLLLQHGATPLGTSQTSSPIHRAAAKGHSECIQPLVQHGADVDQFIAQSGFPLHVACSHQHLSSVRKLLQLGATVNSRVSGASPLHIAAGLSDPEMVSVLLDHGADRCLRNSEGKQPVDVAPPNSLAESPMPRAVANNPNIFLSWLLLLDPDGCPGASPLMQLCRLYIRNTVGKQRLGGIHDLHLPTQVKQYLLYQSDPGGDLVPFSARF</sequence>
<feature type="repeat" description="ANK" evidence="5">
    <location>
        <begin position="166"/>
        <end position="198"/>
    </location>
</feature>
<dbReference type="InterPro" id="IPR051573">
    <property type="entry name" value="Ankyrin-SOCS_box_domain"/>
</dbReference>
<dbReference type="SMART" id="SM00248">
    <property type="entry name" value="ANK"/>
    <property type="match status" value="5"/>
</dbReference>
<dbReference type="Pfam" id="PF07525">
    <property type="entry name" value="SOCS_box"/>
    <property type="match status" value="1"/>
</dbReference>
<feature type="repeat" description="ANK" evidence="5">
    <location>
        <begin position="68"/>
        <end position="100"/>
    </location>
</feature>
<comment type="similarity">
    <text evidence="2">Belongs to the ankyrin SOCS box (ASB) family.</text>
</comment>
<evidence type="ECO:0000259" key="6">
    <source>
        <dbReference type="PROSITE" id="PS50225"/>
    </source>
</evidence>
<evidence type="ECO:0000256" key="5">
    <source>
        <dbReference type="PROSITE-ProRule" id="PRU00023"/>
    </source>
</evidence>
<dbReference type="Proteomes" id="UP000694565">
    <property type="component" value="Unplaced"/>
</dbReference>
<evidence type="ECO:0000256" key="2">
    <source>
        <dbReference type="ARBA" id="ARBA00005949"/>
    </source>
</evidence>
<feature type="repeat" description="ANK" evidence="5">
    <location>
        <begin position="133"/>
        <end position="161"/>
    </location>
</feature>
<accession>A0A8C2ZS81</accession>
<reference evidence="7" key="1">
    <citation type="submission" date="2025-08" db="UniProtKB">
        <authorList>
            <consortium name="Ensembl"/>
        </authorList>
    </citation>
    <scope>IDENTIFICATION</scope>
</reference>
<keyword evidence="4 5" id="KW-0040">ANK repeat</keyword>
<dbReference type="InterPro" id="IPR036036">
    <property type="entry name" value="SOCS_box-like_dom_sf"/>
</dbReference>